<name>A0A2S5TCF6_9GAMM</name>
<feature type="transmembrane region" description="Helical" evidence="2">
    <location>
        <begin position="232"/>
        <end position="259"/>
    </location>
</feature>
<feature type="compositionally biased region" description="Basic and acidic residues" evidence="1">
    <location>
        <begin position="7"/>
        <end position="19"/>
    </location>
</feature>
<reference evidence="3 4" key="1">
    <citation type="submission" date="2018-02" db="EMBL/GenBank/DDBJ databases">
        <title>Genome sequencing of Solimonas sp. HR-BB.</title>
        <authorList>
            <person name="Lee Y."/>
            <person name="Jeon C.O."/>
        </authorList>
    </citation>
    <scope>NUCLEOTIDE SEQUENCE [LARGE SCALE GENOMIC DNA]</scope>
    <source>
        <strain evidence="3 4">HR-BB</strain>
    </source>
</reference>
<sequence length="604" mass="65308">MAAQGRGADRQPGDADRAVPGDLGGAVLLCLPGPQPGARLGSDRRTVAGSPRRDRPLRHADHASGQGRRGGCLVIKLSQERNKSLLAVHGWSAVFLGLLLYAVILTGVASVFAKELGDWSSPLAQPVADPFRPGTDRMLREFAATVDPQYHEEMFVFPRAGDRLYAFFHKHETDEDGKPRERGVAAEFDPNTQTLIERREGTDEDVDAGDRANALGDFMVELHVRLHLPNPWGLLLTGVLGLAMLVAAITGFVVHRHLIKELFTLRRHKEKLLSARDTHVIAGTWNLPFAFILAFTGSYFSFGSAFGIPAVAMVVFGGDQEKMIETVIGNPPKEDKTPAPVADFDRMIADVRGRTDAALNFITVQHWGRADSLVTMFMQYPEGKLLGPTYVYSGATGEFRYAKPSLGLQPSTGGALFELMGPLHFGNFAGVFSKAAWFALGFAGAYVTITGLMLWTLRRREQRGWRHLARATVWVGYGLPLALAAPAYAFFPLRAAGELVHGPMMTVFLLVALAAAGIAWGLRSLTLARRILLGLTGLALLLLPALRLLSGGAGWPLAFESGLHTVLALDIAFAVGGLLCLLSASRRHAENAAADEELDEAVEA</sequence>
<dbReference type="EMBL" id="PSNW01000010">
    <property type="protein sequence ID" value="PPE72689.1"/>
    <property type="molecule type" value="Genomic_DNA"/>
</dbReference>
<dbReference type="Pfam" id="PF03929">
    <property type="entry name" value="PepSY_TM"/>
    <property type="match status" value="1"/>
</dbReference>
<feature type="transmembrane region" description="Helical" evidence="2">
    <location>
        <begin position="280"/>
        <end position="302"/>
    </location>
</feature>
<dbReference type="Proteomes" id="UP000238220">
    <property type="component" value="Unassembled WGS sequence"/>
</dbReference>
<keyword evidence="2" id="KW-0812">Transmembrane</keyword>
<accession>A0A2S5TCF6</accession>
<feature type="transmembrane region" description="Helical" evidence="2">
    <location>
        <begin position="468"/>
        <end position="491"/>
    </location>
</feature>
<dbReference type="PANTHER" id="PTHR34219">
    <property type="entry name" value="IRON-REGULATED INNER MEMBRANE PROTEIN-RELATED"/>
    <property type="match status" value="1"/>
</dbReference>
<feature type="transmembrane region" description="Helical" evidence="2">
    <location>
        <begin position="562"/>
        <end position="582"/>
    </location>
</feature>
<feature type="region of interest" description="Disordered" evidence="1">
    <location>
        <begin position="34"/>
        <end position="67"/>
    </location>
</feature>
<dbReference type="PANTHER" id="PTHR34219:SF4">
    <property type="entry name" value="PEPSY DOMAIN-CONTAINING PROTEIN"/>
    <property type="match status" value="1"/>
</dbReference>
<dbReference type="OrthoDB" id="9776609at2"/>
<dbReference type="AlphaFoldDB" id="A0A2S5TCF6"/>
<evidence type="ECO:0000256" key="2">
    <source>
        <dbReference type="SAM" id="Phobius"/>
    </source>
</evidence>
<protein>
    <submittedName>
        <fullName evidence="3">PepSY domain-containing protein</fullName>
    </submittedName>
</protein>
<keyword evidence="2" id="KW-1133">Transmembrane helix</keyword>
<evidence type="ECO:0000313" key="4">
    <source>
        <dbReference type="Proteomes" id="UP000238220"/>
    </source>
</evidence>
<organism evidence="3 4">
    <name type="scientific">Solimonas fluminis</name>
    <dbReference type="NCBI Taxonomy" id="2086571"/>
    <lineage>
        <taxon>Bacteria</taxon>
        <taxon>Pseudomonadati</taxon>
        <taxon>Pseudomonadota</taxon>
        <taxon>Gammaproteobacteria</taxon>
        <taxon>Nevskiales</taxon>
        <taxon>Nevskiaceae</taxon>
        <taxon>Solimonas</taxon>
    </lineage>
</organism>
<evidence type="ECO:0000313" key="3">
    <source>
        <dbReference type="EMBL" id="PPE72689.1"/>
    </source>
</evidence>
<feature type="region of interest" description="Disordered" evidence="1">
    <location>
        <begin position="1"/>
        <end position="20"/>
    </location>
</feature>
<comment type="caution">
    <text evidence="3">The sequence shown here is derived from an EMBL/GenBank/DDBJ whole genome shotgun (WGS) entry which is preliminary data.</text>
</comment>
<feature type="transmembrane region" description="Helical" evidence="2">
    <location>
        <begin position="435"/>
        <end position="456"/>
    </location>
</feature>
<dbReference type="InterPro" id="IPR005625">
    <property type="entry name" value="PepSY-ass_TM"/>
</dbReference>
<feature type="transmembrane region" description="Helical" evidence="2">
    <location>
        <begin position="85"/>
        <end position="113"/>
    </location>
</feature>
<gene>
    <name evidence="3" type="ORF">C3942_16695</name>
</gene>
<feature type="transmembrane region" description="Helical" evidence="2">
    <location>
        <begin position="503"/>
        <end position="522"/>
    </location>
</feature>
<proteinExistence type="predicted"/>
<feature type="compositionally biased region" description="Basic and acidic residues" evidence="1">
    <location>
        <begin position="41"/>
        <end position="62"/>
    </location>
</feature>
<evidence type="ECO:0000256" key="1">
    <source>
        <dbReference type="SAM" id="MobiDB-lite"/>
    </source>
</evidence>
<keyword evidence="4" id="KW-1185">Reference proteome</keyword>
<keyword evidence="2" id="KW-0472">Membrane</keyword>
<feature type="transmembrane region" description="Helical" evidence="2">
    <location>
        <begin position="531"/>
        <end position="550"/>
    </location>
</feature>